<evidence type="ECO:0000256" key="1">
    <source>
        <dbReference type="SAM" id="MobiDB-lite"/>
    </source>
</evidence>
<dbReference type="EMBL" id="CP035037">
    <property type="protein sequence ID" value="QAB18696.1"/>
    <property type="molecule type" value="Genomic_DNA"/>
</dbReference>
<feature type="region of interest" description="Disordered" evidence="1">
    <location>
        <begin position="1"/>
        <end position="115"/>
    </location>
</feature>
<reference evidence="2 3" key="1">
    <citation type="submission" date="2019-01" db="EMBL/GenBank/DDBJ databases">
        <title>Leucobacter muris sp. nov. isolated from the nose of a laboratory mouse.</title>
        <authorList>
            <person name="Benga L."/>
            <person name="Sproeer C."/>
            <person name="Schumann P."/>
            <person name="Verbarg S."/>
            <person name="Bunk B."/>
            <person name="Engelhardt E."/>
            <person name="Benten P.M."/>
            <person name="Sager M."/>
        </authorList>
    </citation>
    <scope>NUCLEOTIDE SEQUENCE [LARGE SCALE GENOMIC DNA]</scope>
    <source>
        <strain evidence="2 3">DSM 101948</strain>
    </source>
</reference>
<sequence length="115" mass="12237">MQQDERENVPSPEERRGQDPEQPTATAPDSVDRSVPTADQAGKVGPDAADPPRAADKHEPDDRAAVQSGNADQDPELDADEGADAFETAEEADSGAYTGGPERRDEDHISLDTPD</sequence>
<protein>
    <recommendedName>
        <fullName evidence="4">Sugar ABC transporter ATPase</fullName>
    </recommendedName>
</protein>
<accession>A0ABX5QHX9</accession>
<organism evidence="2 3">
    <name type="scientific">Leucobacter muris</name>
    <dbReference type="NCBI Taxonomy" id="1935379"/>
    <lineage>
        <taxon>Bacteria</taxon>
        <taxon>Bacillati</taxon>
        <taxon>Actinomycetota</taxon>
        <taxon>Actinomycetes</taxon>
        <taxon>Micrococcales</taxon>
        <taxon>Microbacteriaceae</taxon>
        <taxon>Leucobacter</taxon>
    </lineage>
</organism>
<evidence type="ECO:0000313" key="3">
    <source>
        <dbReference type="Proteomes" id="UP000285768"/>
    </source>
</evidence>
<dbReference type="RefSeq" id="WP_128387470.1">
    <property type="nucleotide sequence ID" value="NZ_CP035037.1"/>
</dbReference>
<evidence type="ECO:0008006" key="4">
    <source>
        <dbReference type="Google" id="ProtNLM"/>
    </source>
</evidence>
<proteinExistence type="predicted"/>
<evidence type="ECO:0000313" key="2">
    <source>
        <dbReference type="EMBL" id="QAB18696.1"/>
    </source>
</evidence>
<dbReference type="Proteomes" id="UP000285768">
    <property type="component" value="Chromosome"/>
</dbReference>
<keyword evidence="3" id="KW-1185">Reference proteome</keyword>
<feature type="compositionally biased region" description="Basic and acidic residues" evidence="1">
    <location>
        <begin position="1"/>
        <end position="19"/>
    </location>
</feature>
<feature type="compositionally biased region" description="Basic and acidic residues" evidence="1">
    <location>
        <begin position="101"/>
        <end position="115"/>
    </location>
</feature>
<feature type="compositionally biased region" description="Basic and acidic residues" evidence="1">
    <location>
        <begin position="53"/>
        <end position="64"/>
    </location>
</feature>
<gene>
    <name evidence="2" type="ORF">Leucomu_12955</name>
</gene>
<name>A0ABX5QHX9_9MICO</name>
<feature type="compositionally biased region" description="Acidic residues" evidence="1">
    <location>
        <begin position="73"/>
        <end position="93"/>
    </location>
</feature>